<dbReference type="InterPro" id="IPR014710">
    <property type="entry name" value="RmlC-like_jellyroll"/>
</dbReference>
<protein>
    <submittedName>
        <fullName evidence="2">RmlC-like cupin</fullName>
    </submittedName>
</protein>
<sequence length="137" mass="14802">MPQSIIIPNSKSPGTNAVNRTTTFTGQVWSQMVVSSGNVAIGNNVFMPCAKTNWHTHEGGQMLYVTVGSGWICDRGGEPRRIKAGDLVWAEPGTTHWHGADENSFMSHLAVGIGKTTWLEAVEEEEEEGQSEEASSA</sequence>
<dbReference type="InterPro" id="IPR011051">
    <property type="entry name" value="RmlC_Cupin_sf"/>
</dbReference>
<gene>
    <name evidence="2" type="ORF">BJY01DRAFT_241609</name>
</gene>
<name>A0ABR4IBW6_9EURO</name>
<dbReference type="InterPro" id="IPR013096">
    <property type="entry name" value="Cupin_2"/>
</dbReference>
<feature type="domain" description="Cupin type-2" evidence="1">
    <location>
        <begin position="47"/>
        <end position="104"/>
    </location>
</feature>
<dbReference type="PANTHER" id="PTHR43698:SF1">
    <property type="entry name" value="BLL4564 PROTEIN"/>
    <property type="match status" value="1"/>
</dbReference>
<dbReference type="Pfam" id="PF07883">
    <property type="entry name" value="Cupin_2"/>
    <property type="match status" value="1"/>
</dbReference>
<dbReference type="EMBL" id="JBFXLU010000515">
    <property type="protein sequence ID" value="KAL2825107.1"/>
    <property type="molecule type" value="Genomic_DNA"/>
</dbReference>
<dbReference type="SUPFAM" id="SSF51182">
    <property type="entry name" value="RmlC-like cupins"/>
    <property type="match status" value="1"/>
</dbReference>
<organism evidence="2 3">
    <name type="scientific">Aspergillus pseudoustus</name>
    <dbReference type="NCBI Taxonomy" id="1810923"/>
    <lineage>
        <taxon>Eukaryota</taxon>
        <taxon>Fungi</taxon>
        <taxon>Dikarya</taxon>
        <taxon>Ascomycota</taxon>
        <taxon>Pezizomycotina</taxon>
        <taxon>Eurotiomycetes</taxon>
        <taxon>Eurotiomycetidae</taxon>
        <taxon>Eurotiales</taxon>
        <taxon>Aspergillaceae</taxon>
        <taxon>Aspergillus</taxon>
        <taxon>Aspergillus subgen. Nidulantes</taxon>
    </lineage>
</organism>
<comment type="caution">
    <text evidence="2">The sequence shown here is derived from an EMBL/GenBank/DDBJ whole genome shotgun (WGS) entry which is preliminary data.</text>
</comment>
<evidence type="ECO:0000259" key="1">
    <source>
        <dbReference type="Pfam" id="PF07883"/>
    </source>
</evidence>
<proteinExistence type="predicted"/>
<keyword evidence="3" id="KW-1185">Reference proteome</keyword>
<dbReference type="Gene3D" id="2.60.120.10">
    <property type="entry name" value="Jelly Rolls"/>
    <property type="match status" value="1"/>
</dbReference>
<accession>A0ABR4IBW6</accession>
<reference evidence="2 3" key="1">
    <citation type="submission" date="2024-07" db="EMBL/GenBank/DDBJ databases">
        <title>Section-level genome sequencing and comparative genomics of Aspergillus sections Usti and Cavernicolus.</title>
        <authorList>
            <consortium name="Lawrence Berkeley National Laboratory"/>
            <person name="Nybo J.L."/>
            <person name="Vesth T.C."/>
            <person name="Theobald S."/>
            <person name="Frisvad J.C."/>
            <person name="Larsen T.O."/>
            <person name="Kjaerboelling I."/>
            <person name="Rothschild-Mancinelli K."/>
            <person name="Lyhne E.K."/>
            <person name="Kogle M.E."/>
            <person name="Barry K."/>
            <person name="Clum A."/>
            <person name="Na H."/>
            <person name="Ledsgaard L."/>
            <person name="Lin J."/>
            <person name="Lipzen A."/>
            <person name="Kuo A."/>
            <person name="Riley R."/>
            <person name="Mondo S."/>
            <person name="Labutti K."/>
            <person name="Haridas S."/>
            <person name="Pangalinan J."/>
            <person name="Salamov A.A."/>
            <person name="Simmons B.A."/>
            <person name="Magnuson J.K."/>
            <person name="Chen J."/>
            <person name="Drula E."/>
            <person name="Henrissat B."/>
            <person name="Wiebenga A."/>
            <person name="Lubbers R.J."/>
            <person name="Gomes A.C."/>
            <person name="Makela M.R."/>
            <person name="Stajich J."/>
            <person name="Grigoriev I.V."/>
            <person name="Mortensen U.H."/>
            <person name="De Vries R.P."/>
            <person name="Baker S.E."/>
            <person name="Andersen M.R."/>
        </authorList>
    </citation>
    <scope>NUCLEOTIDE SEQUENCE [LARGE SCALE GENOMIC DNA]</scope>
    <source>
        <strain evidence="2 3">CBS 123904</strain>
    </source>
</reference>
<evidence type="ECO:0000313" key="3">
    <source>
        <dbReference type="Proteomes" id="UP001610446"/>
    </source>
</evidence>
<evidence type="ECO:0000313" key="2">
    <source>
        <dbReference type="EMBL" id="KAL2825107.1"/>
    </source>
</evidence>
<dbReference type="CDD" id="cd02233">
    <property type="entry name" value="cupin_HNL-like"/>
    <property type="match status" value="1"/>
</dbReference>
<dbReference type="PANTHER" id="PTHR43698">
    <property type="entry name" value="RIBD C-TERMINAL DOMAIN CONTAINING PROTEIN"/>
    <property type="match status" value="1"/>
</dbReference>
<dbReference type="InterPro" id="IPR047263">
    <property type="entry name" value="HNL-like_cupin"/>
</dbReference>
<dbReference type="Proteomes" id="UP001610446">
    <property type="component" value="Unassembled WGS sequence"/>
</dbReference>